<keyword evidence="1" id="KW-0812">Transmembrane</keyword>
<dbReference type="OrthoDB" id="854009at2"/>
<dbReference type="AlphaFoldDB" id="A0A1R3XDP4"/>
<evidence type="ECO:0000313" key="3">
    <source>
        <dbReference type="Proteomes" id="UP000187181"/>
    </source>
</evidence>
<dbReference type="EMBL" id="FTPP01000002">
    <property type="protein sequence ID" value="SIT89506.1"/>
    <property type="molecule type" value="Genomic_DNA"/>
</dbReference>
<dbReference type="Proteomes" id="UP000187181">
    <property type="component" value="Unassembled WGS sequence"/>
</dbReference>
<gene>
    <name evidence="2" type="ORF">SAMN05444128_2037</name>
</gene>
<dbReference type="RefSeq" id="WP_076668509.1">
    <property type="nucleotide sequence ID" value="NZ_FTPP01000002.1"/>
</dbReference>
<keyword evidence="1" id="KW-1133">Transmembrane helix</keyword>
<feature type="transmembrane region" description="Helical" evidence="1">
    <location>
        <begin position="45"/>
        <end position="67"/>
    </location>
</feature>
<name>A0A1R3XDP4_9BACT</name>
<accession>A0A1R3XDP4</accession>
<keyword evidence="3" id="KW-1185">Reference proteome</keyword>
<protein>
    <submittedName>
        <fullName evidence="2">Uncharacterized protein</fullName>
    </submittedName>
</protein>
<keyword evidence="1" id="KW-0472">Membrane</keyword>
<proteinExistence type="predicted"/>
<organism evidence="2 3">
    <name type="scientific">Pontibacter indicus</name>
    <dbReference type="NCBI Taxonomy" id="1317125"/>
    <lineage>
        <taxon>Bacteria</taxon>
        <taxon>Pseudomonadati</taxon>
        <taxon>Bacteroidota</taxon>
        <taxon>Cytophagia</taxon>
        <taxon>Cytophagales</taxon>
        <taxon>Hymenobacteraceae</taxon>
        <taxon>Pontibacter</taxon>
    </lineage>
</organism>
<feature type="transmembrane region" description="Helical" evidence="1">
    <location>
        <begin position="74"/>
        <end position="92"/>
    </location>
</feature>
<reference evidence="3" key="1">
    <citation type="submission" date="2017-01" db="EMBL/GenBank/DDBJ databases">
        <authorList>
            <person name="Varghese N."/>
            <person name="Submissions S."/>
        </authorList>
    </citation>
    <scope>NUCLEOTIDE SEQUENCE [LARGE SCALE GENOMIC DNA]</scope>
    <source>
        <strain evidence="3">LP100</strain>
    </source>
</reference>
<evidence type="ECO:0000313" key="2">
    <source>
        <dbReference type="EMBL" id="SIT89506.1"/>
    </source>
</evidence>
<evidence type="ECO:0000256" key="1">
    <source>
        <dbReference type="SAM" id="Phobius"/>
    </source>
</evidence>
<feature type="transmembrane region" description="Helical" evidence="1">
    <location>
        <begin position="5"/>
        <end position="25"/>
    </location>
</feature>
<sequence>MKMGFASVLIGMAGLVVITYFYLLAEESLAVLGEVQQETFSYPMSLPLRIFLFTLETLGVLLGYLAYRNRSLKLGLSGIGLCALCLILLYGYSF</sequence>